<proteinExistence type="predicted"/>
<organism evidence="3 4">
    <name type="scientific">Pythium insidiosum</name>
    <name type="common">Pythiosis disease agent</name>
    <dbReference type="NCBI Taxonomy" id="114742"/>
    <lineage>
        <taxon>Eukaryota</taxon>
        <taxon>Sar</taxon>
        <taxon>Stramenopiles</taxon>
        <taxon>Oomycota</taxon>
        <taxon>Peronosporomycetes</taxon>
        <taxon>Pythiales</taxon>
        <taxon>Pythiaceae</taxon>
        <taxon>Pythium</taxon>
    </lineage>
</organism>
<sequence>MERAIETPTTARRSRRRVLASLVPVATREDPLDATRLPSTDVDVPTALALRKPPRLLEVSRNQHEDVVSELDRRIEQAKRRWSDHQQEVFAVQIAARGDAPTPRQQPRKTTPVSRKQRAAEPSAVVFALDTAQVFLQRAGDELSRLDQEPDKVFSTRWHATHDLYVQYKHSY</sequence>
<evidence type="ECO:0000256" key="2">
    <source>
        <dbReference type="SAM" id="MobiDB-lite"/>
    </source>
</evidence>
<gene>
    <name evidence="3" type="ORF">P43SY_004870</name>
</gene>
<protein>
    <submittedName>
        <fullName evidence="3">Uncharacterized protein</fullName>
    </submittedName>
</protein>
<keyword evidence="1" id="KW-0175">Coiled coil</keyword>
<feature type="coiled-coil region" evidence="1">
    <location>
        <begin position="61"/>
        <end position="88"/>
    </location>
</feature>
<name>A0AAD5LS04_PYTIN</name>
<dbReference type="Proteomes" id="UP001209570">
    <property type="component" value="Unassembled WGS sequence"/>
</dbReference>
<evidence type="ECO:0000256" key="1">
    <source>
        <dbReference type="SAM" id="Coils"/>
    </source>
</evidence>
<feature type="compositionally biased region" description="Low complexity" evidence="2">
    <location>
        <begin position="101"/>
        <end position="112"/>
    </location>
</feature>
<reference evidence="3" key="1">
    <citation type="submission" date="2021-12" db="EMBL/GenBank/DDBJ databases">
        <title>Prjna785345.</title>
        <authorList>
            <person name="Rujirawat T."/>
            <person name="Krajaejun T."/>
        </authorList>
    </citation>
    <scope>NUCLEOTIDE SEQUENCE</scope>
    <source>
        <strain evidence="3">Pi057C3</strain>
    </source>
</reference>
<accession>A0AAD5LS04</accession>
<dbReference type="EMBL" id="JAKCXM010000834">
    <property type="protein sequence ID" value="KAJ0391797.1"/>
    <property type="molecule type" value="Genomic_DNA"/>
</dbReference>
<evidence type="ECO:0000313" key="4">
    <source>
        <dbReference type="Proteomes" id="UP001209570"/>
    </source>
</evidence>
<evidence type="ECO:0000313" key="3">
    <source>
        <dbReference type="EMBL" id="KAJ0391797.1"/>
    </source>
</evidence>
<keyword evidence="4" id="KW-1185">Reference proteome</keyword>
<dbReference type="AlphaFoldDB" id="A0AAD5LS04"/>
<feature type="region of interest" description="Disordered" evidence="2">
    <location>
        <begin position="95"/>
        <end position="120"/>
    </location>
</feature>
<comment type="caution">
    <text evidence="3">The sequence shown here is derived from an EMBL/GenBank/DDBJ whole genome shotgun (WGS) entry which is preliminary data.</text>
</comment>